<evidence type="ECO:0000313" key="4">
    <source>
        <dbReference type="EMBL" id="GGF19298.1"/>
    </source>
</evidence>
<dbReference type="Pfam" id="PF03358">
    <property type="entry name" value="FMN_red"/>
    <property type="match status" value="1"/>
</dbReference>
<proteinExistence type="predicted"/>
<dbReference type="InterPro" id="IPR029039">
    <property type="entry name" value="Flavoprotein-like_sf"/>
</dbReference>
<dbReference type="SUPFAM" id="SSF52218">
    <property type="entry name" value="Flavoproteins"/>
    <property type="match status" value="1"/>
</dbReference>
<dbReference type="Proteomes" id="UP000660110">
    <property type="component" value="Unassembled WGS sequence"/>
</dbReference>
<evidence type="ECO:0000256" key="1">
    <source>
        <dbReference type="ARBA" id="ARBA00022630"/>
    </source>
</evidence>
<evidence type="ECO:0000256" key="2">
    <source>
        <dbReference type="ARBA" id="ARBA00022643"/>
    </source>
</evidence>
<protein>
    <submittedName>
        <fullName evidence="4">NAD(P)H-dependent FMN-containing oxidoreductase YwqN</fullName>
    </submittedName>
</protein>
<sequence>MSTIVIHGSTRENGNTEYLANQAVHDDAVHIYLRNHQIDGIIDERHSEHGFKPIDDDHHLIIDQMLAHNVIIFATPIYWYSMSSIMKTFVDRFSQLVREPGYESFKEDLQQKEVYVIAVGGDNPKIKGLPLIQQFEYILQFFGSSLAGYLLGEAGKPGEIKNNSHALSEAHLLKKKLKRP</sequence>
<name>A0A917B2S0_HALAA</name>
<organism evidence="4 5">
    <name type="scientific">Halobacillus andaensis</name>
    <dbReference type="NCBI Taxonomy" id="1176239"/>
    <lineage>
        <taxon>Bacteria</taxon>
        <taxon>Bacillati</taxon>
        <taxon>Bacillota</taxon>
        <taxon>Bacilli</taxon>
        <taxon>Bacillales</taxon>
        <taxon>Bacillaceae</taxon>
        <taxon>Halobacillus</taxon>
    </lineage>
</organism>
<keyword evidence="2" id="KW-0288">FMN</keyword>
<dbReference type="Gene3D" id="3.40.50.360">
    <property type="match status" value="1"/>
</dbReference>
<reference evidence="4" key="2">
    <citation type="submission" date="2020-09" db="EMBL/GenBank/DDBJ databases">
        <authorList>
            <person name="Sun Q."/>
            <person name="Zhou Y."/>
        </authorList>
    </citation>
    <scope>NUCLEOTIDE SEQUENCE</scope>
    <source>
        <strain evidence="4">CGMCC 1.12153</strain>
    </source>
</reference>
<dbReference type="EMBL" id="BMEL01000002">
    <property type="protein sequence ID" value="GGF19298.1"/>
    <property type="molecule type" value="Genomic_DNA"/>
</dbReference>
<keyword evidence="1" id="KW-0285">Flavoprotein</keyword>
<dbReference type="GO" id="GO:0016491">
    <property type="term" value="F:oxidoreductase activity"/>
    <property type="evidence" value="ECO:0007669"/>
    <property type="project" value="InterPro"/>
</dbReference>
<dbReference type="PANTHER" id="PTHR43278:SF4">
    <property type="entry name" value="NAD(P)H-DEPENDENT FMN-CONTAINING OXIDOREDUCTASE YWQN-RELATED"/>
    <property type="match status" value="1"/>
</dbReference>
<keyword evidence="5" id="KW-1185">Reference proteome</keyword>
<gene>
    <name evidence="4" type="primary">ywqN</name>
    <name evidence="4" type="ORF">GCM10010954_17540</name>
</gene>
<evidence type="ECO:0000313" key="5">
    <source>
        <dbReference type="Proteomes" id="UP000660110"/>
    </source>
</evidence>
<dbReference type="RefSeq" id="WP_188377116.1">
    <property type="nucleotide sequence ID" value="NZ_BMEL01000002.1"/>
</dbReference>
<reference evidence="4" key="1">
    <citation type="journal article" date="2014" name="Int. J. Syst. Evol. Microbiol.">
        <title>Complete genome sequence of Corynebacterium casei LMG S-19264T (=DSM 44701T), isolated from a smear-ripened cheese.</title>
        <authorList>
            <consortium name="US DOE Joint Genome Institute (JGI-PGF)"/>
            <person name="Walter F."/>
            <person name="Albersmeier A."/>
            <person name="Kalinowski J."/>
            <person name="Ruckert C."/>
        </authorList>
    </citation>
    <scope>NUCLEOTIDE SEQUENCE</scope>
    <source>
        <strain evidence="4">CGMCC 1.12153</strain>
    </source>
</reference>
<accession>A0A917B2S0</accession>
<feature type="domain" description="NADPH-dependent FMN reductase-like" evidence="3">
    <location>
        <begin position="1"/>
        <end position="122"/>
    </location>
</feature>
<dbReference type="InterPro" id="IPR051796">
    <property type="entry name" value="ISF_SsuE-like"/>
</dbReference>
<comment type="caution">
    <text evidence="4">The sequence shown here is derived from an EMBL/GenBank/DDBJ whole genome shotgun (WGS) entry which is preliminary data.</text>
</comment>
<dbReference type="AlphaFoldDB" id="A0A917B2S0"/>
<dbReference type="PANTHER" id="PTHR43278">
    <property type="entry name" value="NAD(P)H-DEPENDENT FMN-CONTAINING OXIDOREDUCTASE YWQN-RELATED"/>
    <property type="match status" value="1"/>
</dbReference>
<dbReference type="InterPro" id="IPR005025">
    <property type="entry name" value="FMN_Rdtase-like_dom"/>
</dbReference>
<evidence type="ECO:0000259" key="3">
    <source>
        <dbReference type="Pfam" id="PF03358"/>
    </source>
</evidence>